<dbReference type="InterPro" id="IPR050155">
    <property type="entry name" value="HAD-like_hydrolase_sf"/>
</dbReference>
<comment type="pathway">
    <text evidence="2">Organic acid metabolism; glycolate biosynthesis; glycolate from 2-phosphoglycolate: step 1/1.</text>
</comment>
<protein>
    <recommendedName>
        <fullName evidence="4">phosphoglycolate phosphatase</fullName>
        <ecNumber evidence="4">3.1.3.18</ecNumber>
    </recommendedName>
</protein>
<evidence type="ECO:0000256" key="2">
    <source>
        <dbReference type="ARBA" id="ARBA00004818"/>
    </source>
</evidence>
<dbReference type="Pfam" id="PF13419">
    <property type="entry name" value="HAD_2"/>
    <property type="match status" value="1"/>
</dbReference>
<dbReference type="Gene3D" id="1.10.150.240">
    <property type="entry name" value="Putative phosphatase, domain 2"/>
    <property type="match status" value="1"/>
</dbReference>
<dbReference type="Proteomes" id="UP000297540">
    <property type="component" value="Unassembled WGS sequence"/>
</dbReference>
<accession>A0A4Y8S9P4</accession>
<dbReference type="InterPro" id="IPR023198">
    <property type="entry name" value="PGP-like_dom2"/>
</dbReference>
<dbReference type="PANTHER" id="PTHR43434">
    <property type="entry name" value="PHOSPHOGLYCOLATE PHOSPHATASE"/>
    <property type="match status" value="1"/>
</dbReference>
<reference evidence="5 6" key="1">
    <citation type="journal article" date="2017" name="Int. J. Syst. Evol. Microbiol.">
        <title>Mucilaginibacterpsychrotolerans sp. nov., isolated from peatlands.</title>
        <authorList>
            <person name="Deng Y."/>
            <person name="Shen L."/>
            <person name="Xu B."/>
            <person name="Liu Y."/>
            <person name="Gu Z."/>
            <person name="Liu H."/>
            <person name="Zhou Y."/>
        </authorList>
    </citation>
    <scope>NUCLEOTIDE SEQUENCE [LARGE SCALE GENOMIC DNA]</scope>
    <source>
        <strain evidence="5 6">NH7-4</strain>
    </source>
</reference>
<dbReference type="InterPro" id="IPR036412">
    <property type="entry name" value="HAD-like_sf"/>
</dbReference>
<dbReference type="OrthoDB" id="9792518at2"/>
<dbReference type="AlphaFoldDB" id="A0A4Y8S9P4"/>
<name>A0A4Y8S9P4_9SPHI</name>
<dbReference type="GO" id="GO:0008967">
    <property type="term" value="F:phosphoglycolate phosphatase activity"/>
    <property type="evidence" value="ECO:0007669"/>
    <property type="project" value="UniProtKB-EC"/>
</dbReference>
<dbReference type="NCBIfam" id="TIGR01549">
    <property type="entry name" value="HAD-SF-IA-v1"/>
    <property type="match status" value="1"/>
</dbReference>
<keyword evidence="6" id="KW-1185">Reference proteome</keyword>
<comment type="similarity">
    <text evidence="3">Belongs to the HAD-like hydrolase superfamily. CbbY/CbbZ/Gph/YieH family.</text>
</comment>
<keyword evidence="5" id="KW-0378">Hydrolase</keyword>
<dbReference type="InterPro" id="IPR041492">
    <property type="entry name" value="HAD_2"/>
</dbReference>
<dbReference type="EC" id="3.1.3.18" evidence="4"/>
<comment type="caution">
    <text evidence="5">The sequence shown here is derived from an EMBL/GenBank/DDBJ whole genome shotgun (WGS) entry which is preliminary data.</text>
</comment>
<organism evidence="5 6">
    <name type="scientific">Mucilaginibacter psychrotolerans</name>
    <dbReference type="NCBI Taxonomy" id="1524096"/>
    <lineage>
        <taxon>Bacteria</taxon>
        <taxon>Pseudomonadati</taxon>
        <taxon>Bacteroidota</taxon>
        <taxon>Sphingobacteriia</taxon>
        <taxon>Sphingobacteriales</taxon>
        <taxon>Sphingobacteriaceae</taxon>
        <taxon>Mucilaginibacter</taxon>
    </lineage>
</organism>
<dbReference type="InterPro" id="IPR023214">
    <property type="entry name" value="HAD_sf"/>
</dbReference>
<dbReference type="SUPFAM" id="SSF56784">
    <property type="entry name" value="HAD-like"/>
    <property type="match status" value="1"/>
</dbReference>
<evidence type="ECO:0000313" key="6">
    <source>
        <dbReference type="Proteomes" id="UP000297540"/>
    </source>
</evidence>
<evidence type="ECO:0000313" key="5">
    <source>
        <dbReference type="EMBL" id="TFF35360.1"/>
    </source>
</evidence>
<proteinExistence type="inferred from homology"/>
<dbReference type="PANTHER" id="PTHR43434:SF1">
    <property type="entry name" value="PHOSPHOGLYCOLATE PHOSPHATASE"/>
    <property type="match status" value="1"/>
</dbReference>
<evidence type="ECO:0000256" key="3">
    <source>
        <dbReference type="ARBA" id="ARBA00006171"/>
    </source>
</evidence>
<dbReference type="GO" id="GO:0006281">
    <property type="term" value="P:DNA repair"/>
    <property type="evidence" value="ECO:0007669"/>
    <property type="project" value="TreeGrafter"/>
</dbReference>
<dbReference type="EMBL" id="SOZE01000022">
    <property type="protein sequence ID" value="TFF35360.1"/>
    <property type="molecule type" value="Genomic_DNA"/>
</dbReference>
<dbReference type="Gene3D" id="3.40.50.1000">
    <property type="entry name" value="HAD superfamily/HAD-like"/>
    <property type="match status" value="1"/>
</dbReference>
<evidence type="ECO:0000256" key="1">
    <source>
        <dbReference type="ARBA" id="ARBA00000830"/>
    </source>
</evidence>
<evidence type="ECO:0000256" key="4">
    <source>
        <dbReference type="ARBA" id="ARBA00013078"/>
    </source>
</evidence>
<dbReference type="RefSeq" id="WP_133233532.1">
    <property type="nucleotide sequence ID" value="NZ_SOZE01000022.1"/>
</dbReference>
<sequence>MDSTLKGKYDSIIFDLDGTLWDSTETIARAWQAALNQVPYMSHEVMTRERVRSITGMTYDKIFEKLFPTLDAAQRAEVQKLCSVSELEILHKQGGTLYPKLAETLEYLGRRYNLYIVSNCQNGYIELFLDLNNMHHHFLAHQCYGTKGNPKADNIRDIVEDNSLVSPVYIGDTMGDYDAATKAGVPFIFASYGFGVVESGQVATIDSFEALKEIL</sequence>
<gene>
    <name evidence="5" type="ORF">E2R66_19070</name>
</gene>
<comment type="catalytic activity">
    <reaction evidence="1">
        <text>2-phosphoglycolate + H2O = glycolate + phosphate</text>
        <dbReference type="Rhea" id="RHEA:14369"/>
        <dbReference type="ChEBI" id="CHEBI:15377"/>
        <dbReference type="ChEBI" id="CHEBI:29805"/>
        <dbReference type="ChEBI" id="CHEBI:43474"/>
        <dbReference type="ChEBI" id="CHEBI:58033"/>
        <dbReference type="EC" id="3.1.3.18"/>
    </reaction>
</comment>
<dbReference type="InterPro" id="IPR006439">
    <property type="entry name" value="HAD-SF_hydro_IA"/>
</dbReference>